<dbReference type="GO" id="GO:0003824">
    <property type="term" value="F:catalytic activity"/>
    <property type="evidence" value="ECO:0007669"/>
    <property type="project" value="UniProtKB-ARBA"/>
</dbReference>
<dbReference type="AlphaFoldDB" id="A0A0H2L4Z2"/>
<evidence type="ECO:0000259" key="2">
    <source>
        <dbReference type="Pfam" id="PF12697"/>
    </source>
</evidence>
<accession>A0A0H2L4Z2</accession>
<evidence type="ECO:0000313" key="4">
    <source>
        <dbReference type="Proteomes" id="UP000035265"/>
    </source>
</evidence>
<dbReference type="Proteomes" id="UP000035265">
    <property type="component" value="Unassembled WGS sequence"/>
</dbReference>
<dbReference type="STRING" id="264251.FB00_07570"/>
<dbReference type="EMBL" id="JNBQ01000005">
    <property type="protein sequence ID" value="KLN35277.1"/>
    <property type="molecule type" value="Genomic_DNA"/>
</dbReference>
<reference evidence="3 4" key="1">
    <citation type="submission" date="2014-05" db="EMBL/GenBank/DDBJ databases">
        <title>Cellulosimicrobium funkei U11 genome.</title>
        <authorList>
            <person name="Hu C."/>
            <person name="Gong Y."/>
            <person name="Wan W."/>
            <person name="Jiang M."/>
        </authorList>
    </citation>
    <scope>NUCLEOTIDE SEQUENCE [LARGE SCALE GENOMIC DNA]</scope>
    <source>
        <strain evidence="3 4">U11</strain>
    </source>
</reference>
<dbReference type="InterPro" id="IPR029058">
    <property type="entry name" value="AB_hydrolase_fold"/>
</dbReference>
<dbReference type="PANTHER" id="PTHR43039">
    <property type="entry name" value="ESTERASE-RELATED"/>
    <property type="match status" value="1"/>
</dbReference>
<gene>
    <name evidence="3" type="ORF">FB00_07570</name>
</gene>
<evidence type="ECO:0000313" key="3">
    <source>
        <dbReference type="EMBL" id="KLN35277.1"/>
    </source>
</evidence>
<organism evidence="3 4">
    <name type="scientific">Cellulosimicrobium funkei</name>
    <dbReference type="NCBI Taxonomy" id="264251"/>
    <lineage>
        <taxon>Bacteria</taxon>
        <taxon>Bacillati</taxon>
        <taxon>Actinomycetota</taxon>
        <taxon>Actinomycetes</taxon>
        <taxon>Micrococcales</taxon>
        <taxon>Promicromonosporaceae</taxon>
        <taxon>Cellulosimicrobium</taxon>
    </lineage>
</organism>
<dbReference type="Gene3D" id="3.40.50.1820">
    <property type="entry name" value="alpha/beta hydrolase"/>
    <property type="match status" value="1"/>
</dbReference>
<dbReference type="Pfam" id="PF12697">
    <property type="entry name" value="Abhydrolase_6"/>
    <property type="match status" value="1"/>
</dbReference>
<comment type="caution">
    <text evidence="3">The sequence shown here is derived from an EMBL/GenBank/DDBJ whole genome shotgun (WGS) entry which is preliminary data.</text>
</comment>
<comment type="similarity">
    <text evidence="1">Belongs to the AB hydrolase superfamily.</text>
</comment>
<proteinExistence type="inferred from homology"/>
<sequence>MDVRERNNVRVAGPSGAPTMVLVHGFGCDQSMWRFVAPVFAADHRVVLFDHSGCGASHPASWDPARHGELAGYVADLVEIVEDVADEPVILVGHSVSAVIALLAAADRPDLVDRLVLVGPSPRYIDDEGYRGGFSAEEIDELLETMDANYLGWTQAMAPVIVGNPDRPALGDELAEVFRRNDPAIARQFARVTFLGDNRADLARVRTPSLVVQSREDAIAPQAVGRYVHEHLPGSELVVIDSVGHCPNLSHPALLVAAMRDWLGGP</sequence>
<dbReference type="RefSeq" id="WP_047232266.1">
    <property type="nucleotide sequence ID" value="NZ_JNBQ01000005.1"/>
</dbReference>
<dbReference type="InterPro" id="IPR000073">
    <property type="entry name" value="AB_hydrolase_1"/>
</dbReference>
<dbReference type="SUPFAM" id="SSF53474">
    <property type="entry name" value="alpha/beta-Hydrolases"/>
    <property type="match status" value="1"/>
</dbReference>
<dbReference type="PATRIC" id="fig|264251.5.peg.1540"/>
<feature type="domain" description="AB hydrolase-1" evidence="2">
    <location>
        <begin position="20"/>
        <end position="258"/>
    </location>
</feature>
<name>A0A0H2L4Z2_9MICO</name>
<dbReference type="PRINTS" id="PR00111">
    <property type="entry name" value="ABHYDROLASE"/>
</dbReference>
<keyword evidence="4" id="KW-1185">Reference proteome</keyword>
<protein>
    <submittedName>
        <fullName evidence="3">Sigma factor sigB regulation protein rsbQ</fullName>
    </submittedName>
</protein>
<evidence type="ECO:0000256" key="1">
    <source>
        <dbReference type="ARBA" id="ARBA00008645"/>
    </source>
</evidence>